<dbReference type="OMA" id="RWCLMRQ"/>
<dbReference type="STRING" id="1054147.F4PHZ3"/>
<dbReference type="GO" id="GO:0004662">
    <property type="term" value="F:CAAX-protein geranylgeranyltransferase activity"/>
    <property type="evidence" value="ECO:0007669"/>
    <property type="project" value="TreeGrafter"/>
</dbReference>
<evidence type="ECO:0000256" key="2">
    <source>
        <dbReference type="ARBA" id="ARBA00010497"/>
    </source>
</evidence>
<organism evidence="9 10">
    <name type="scientific">Cavenderia fasciculata</name>
    <name type="common">Slime mold</name>
    <name type="synonym">Dictyostelium fasciculatum</name>
    <dbReference type="NCBI Taxonomy" id="261658"/>
    <lineage>
        <taxon>Eukaryota</taxon>
        <taxon>Amoebozoa</taxon>
        <taxon>Evosea</taxon>
        <taxon>Eumycetozoa</taxon>
        <taxon>Dictyostelia</taxon>
        <taxon>Acytosteliales</taxon>
        <taxon>Cavenderiaceae</taxon>
        <taxon>Cavenderia</taxon>
    </lineage>
</organism>
<evidence type="ECO:0000256" key="1">
    <source>
        <dbReference type="ARBA" id="ARBA00001947"/>
    </source>
</evidence>
<dbReference type="InterPro" id="IPR001330">
    <property type="entry name" value="Prenyltrans"/>
</dbReference>
<dbReference type="KEGG" id="dfa:DFA_02723"/>
<evidence type="ECO:0000256" key="6">
    <source>
        <dbReference type="ARBA" id="ARBA00022737"/>
    </source>
</evidence>
<dbReference type="GO" id="GO:0046872">
    <property type="term" value="F:metal ion binding"/>
    <property type="evidence" value="ECO:0007669"/>
    <property type="project" value="UniProtKB-KW"/>
</dbReference>
<comment type="similarity">
    <text evidence="2">Belongs to the protein prenyltransferase subunit beta family.</text>
</comment>
<evidence type="ECO:0000256" key="4">
    <source>
        <dbReference type="ARBA" id="ARBA00022679"/>
    </source>
</evidence>
<proteinExistence type="inferred from homology"/>
<dbReference type="Gene3D" id="1.50.10.20">
    <property type="match status" value="1"/>
</dbReference>
<dbReference type="EMBL" id="GL883006">
    <property type="protein sequence ID" value="EGG24480.1"/>
    <property type="molecule type" value="Genomic_DNA"/>
</dbReference>
<sequence length="385" mass="42610">MSQSFEIEKHIKYIKRNLMALPSPYTSALPNHLSIVYFMLSGLDILDRLDQEIDDTLSTQIKEFVYSRQILPYYQQPDDNIINCGFRGANFIGQPFDNSVQQQQQSTTSSSTPSSSSLCLCQSYPIVACDQSTLANSYCALMILRILRDDLGRVNKKSITNAMKHLQQPDGSYVGASGGGESDMRYLYTACAISFLLEDWSGIDIDLALQYIRSSFGYEFAFGQGPLQEAHGGSTYCAIAALSLLGLLDQEFPKQSVKREKLVQWLVMKQISGFSGRTNKDPDTCYSFWIGASLDMLGAYHLVDSNLVSSFILGAQHPAIGGISKIPDSFPDALHSYMSFSGLSIIQNNNQTAGQGEKFNFHLQSLNCSIGLTNKTANTFLNNNK</sequence>
<keyword evidence="7" id="KW-0862">Zinc</keyword>
<name>F4PHZ3_CACFS</name>
<dbReference type="GO" id="GO:0005953">
    <property type="term" value="C:CAAX-protein geranylgeranyltransferase complex"/>
    <property type="evidence" value="ECO:0007669"/>
    <property type="project" value="TreeGrafter"/>
</dbReference>
<keyword evidence="4" id="KW-0808">Transferase</keyword>
<keyword evidence="10" id="KW-1185">Reference proteome</keyword>
<dbReference type="OrthoDB" id="24893at2759"/>
<evidence type="ECO:0000313" key="10">
    <source>
        <dbReference type="Proteomes" id="UP000007797"/>
    </source>
</evidence>
<evidence type="ECO:0000256" key="5">
    <source>
        <dbReference type="ARBA" id="ARBA00022723"/>
    </source>
</evidence>
<dbReference type="Pfam" id="PF00432">
    <property type="entry name" value="Prenyltrans"/>
    <property type="match status" value="1"/>
</dbReference>
<evidence type="ECO:0000256" key="7">
    <source>
        <dbReference type="ARBA" id="ARBA00022833"/>
    </source>
</evidence>
<protein>
    <recommendedName>
        <fullName evidence="8">Prenyltransferase alpha-alpha toroid domain-containing protein</fullName>
    </recommendedName>
</protein>
<dbReference type="PANTHER" id="PTHR11774">
    <property type="entry name" value="GERANYLGERANYL TRANSFERASE TYPE BETA SUBUNIT"/>
    <property type="match status" value="1"/>
</dbReference>
<feature type="domain" description="Prenyltransferase alpha-alpha toroid" evidence="8">
    <location>
        <begin position="5"/>
        <end position="350"/>
    </location>
</feature>
<dbReference type="PANTHER" id="PTHR11774:SF4">
    <property type="entry name" value="GERANYLGERANYL TRANSFERASE TYPE-1 SUBUNIT BETA"/>
    <property type="match status" value="1"/>
</dbReference>
<dbReference type="Proteomes" id="UP000007797">
    <property type="component" value="Unassembled WGS sequence"/>
</dbReference>
<evidence type="ECO:0000256" key="3">
    <source>
        <dbReference type="ARBA" id="ARBA00022602"/>
    </source>
</evidence>
<dbReference type="InterPro" id="IPR045089">
    <property type="entry name" value="PGGT1B-like"/>
</dbReference>
<dbReference type="InterPro" id="IPR008930">
    <property type="entry name" value="Terpenoid_cyclase/PrenylTrfase"/>
</dbReference>
<keyword evidence="6" id="KW-0677">Repeat</keyword>
<dbReference type="RefSeq" id="XP_004362331.1">
    <property type="nucleotide sequence ID" value="XM_004362274.1"/>
</dbReference>
<evidence type="ECO:0000259" key="8">
    <source>
        <dbReference type="Pfam" id="PF00432"/>
    </source>
</evidence>
<dbReference type="SUPFAM" id="SSF48239">
    <property type="entry name" value="Terpenoid cyclases/Protein prenyltransferases"/>
    <property type="match status" value="1"/>
</dbReference>
<keyword evidence="3" id="KW-0637">Prenyltransferase</keyword>
<accession>F4PHZ3</accession>
<evidence type="ECO:0000313" key="9">
    <source>
        <dbReference type="EMBL" id="EGG24480.1"/>
    </source>
</evidence>
<comment type="cofactor">
    <cofactor evidence="1">
        <name>Zn(2+)</name>
        <dbReference type="ChEBI" id="CHEBI:29105"/>
    </cofactor>
</comment>
<dbReference type="GeneID" id="14877173"/>
<gene>
    <name evidence="9" type="ORF">DFA_02723</name>
</gene>
<keyword evidence="5" id="KW-0479">Metal-binding</keyword>
<reference evidence="10" key="1">
    <citation type="journal article" date="2011" name="Genome Res.">
        <title>Phylogeny-wide analysis of social amoeba genomes highlights ancient origins for complex intercellular communication.</title>
        <authorList>
            <person name="Heidel A.J."/>
            <person name="Lawal H.M."/>
            <person name="Felder M."/>
            <person name="Schilde C."/>
            <person name="Helps N.R."/>
            <person name="Tunggal B."/>
            <person name="Rivero F."/>
            <person name="John U."/>
            <person name="Schleicher M."/>
            <person name="Eichinger L."/>
            <person name="Platzer M."/>
            <person name="Noegel A.A."/>
            <person name="Schaap P."/>
            <person name="Gloeckner G."/>
        </authorList>
    </citation>
    <scope>NUCLEOTIDE SEQUENCE [LARGE SCALE GENOMIC DNA]</scope>
    <source>
        <strain evidence="10">SH3</strain>
    </source>
</reference>
<dbReference type="AlphaFoldDB" id="F4PHZ3"/>